<evidence type="ECO:0000256" key="1">
    <source>
        <dbReference type="SAM" id="MobiDB-lite"/>
    </source>
</evidence>
<accession>G5AX51</accession>
<evidence type="ECO:0000313" key="3">
    <source>
        <dbReference type="EMBL" id="JAN95970.1"/>
    </source>
</evidence>
<proteinExistence type="predicted"/>
<dbReference type="GeneID" id="110343842"/>
<dbReference type="CTD" id="541468"/>
<feature type="region of interest" description="Disordered" evidence="1">
    <location>
        <begin position="150"/>
        <end position="169"/>
    </location>
</feature>
<dbReference type="OMA" id="PCPEMDW"/>
<name>G5AX51_HETGA</name>
<evidence type="ECO:0000313" key="4">
    <source>
        <dbReference type="Proteomes" id="UP000006813"/>
    </source>
</evidence>
<dbReference type="InterPro" id="IPR037443">
    <property type="entry name" value="LURAP1"/>
</dbReference>
<dbReference type="Pfam" id="PF14854">
    <property type="entry name" value="LURAP"/>
    <property type="match status" value="1"/>
</dbReference>
<evidence type="ECO:0000313" key="2">
    <source>
        <dbReference type="EMBL" id="EHB01612.1"/>
    </source>
</evidence>
<reference evidence="3" key="2">
    <citation type="submission" date="2015-10" db="EMBL/GenBank/DDBJ databases">
        <title>FRAMA: From RNA-seq data to annotated mRNA assemblies.</title>
        <authorList>
            <person name="Bens M."/>
            <person name="Sahm A."/>
            <person name="Jahn N."/>
            <person name="Morhart M."/>
            <person name="Holtze S."/>
            <person name="Hildebrandt T.B."/>
            <person name="Platzer M."/>
            <person name="Szafranski K."/>
        </authorList>
    </citation>
    <scope>NUCLEOTIDE SEQUENCE</scope>
    <source>
        <tissue evidence="3">Kidney</tissue>
    </source>
</reference>
<evidence type="ECO:0000313" key="6">
    <source>
        <dbReference type="RefSeq" id="XP_004873011.1"/>
    </source>
</evidence>
<dbReference type="GO" id="GO:0043123">
    <property type="term" value="P:positive regulation of canonical NF-kappaB signal transduction"/>
    <property type="evidence" value="ECO:0007669"/>
    <property type="project" value="InterPro"/>
</dbReference>
<feature type="region of interest" description="Disordered" evidence="1">
    <location>
        <begin position="105"/>
        <end position="140"/>
    </location>
</feature>
<dbReference type="Bgee" id="ENSHGLG00000000601">
    <property type="expression patterns" value="Expressed in thyroid gland and 8 other cell types or tissues"/>
</dbReference>
<dbReference type="EMBL" id="JH167325">
    <property type="protein sequence ID" value="EHB01612.1"/>
    <property type="molecule type" value="Genomic_DNA"/>
</dbReference>
<reference evidence="2 4" key="1">
    <citation type="journal article" date="2011" name="Nature">
        <title>Genome sequencing reveals insights into physiology and longevity of the naked mole rat.</title>
        <authorList>
            <person name="Kim E.B."/>
            <person name="Fang X."/>
            <person name="Fushan A.A."/>
            <person name="Huang Z."/>
            <person name="Lobanov A.V."/>
            <person name="Han L."/>
            <person name="Marino S.M."/>
            <person name="Sun X."/>
            <person name="Turanov A.A."/>
            <person name="Yang P."/>
            <person name="Yim S.H."/>
            <person name="Zhao X."/>
            <person name="Kasaikina M.V."/>
            <person name="Stoletzki N."/>
            <person name="Peng C."/>
            <person name="Polak P."/>
            <person name="Xiong Z."/>
            <person name="Kiezun A."/>
            <person name="Zhu Y."/>
            <person name="Chen Y."/>
            <person name="Kryukov G.V."/>
            <person name="Zhang Q."/>
            <person name="Peshkin L."/>
            <person name="Yang L."/>
            <person name="Bronson R.T."/>
            <person name="Buffenstein R."/>
            <person name="Wang B."/>
            <person name="Han C."/>
            <person name="Li Q."/>
            <person name="Chen L."/>
            <person name="Zhao W."/>
            <person name="Sunyaev S.R."/>
            <person name="Park T.J."/>
            <person name="Zhang G."/>
            <person name="Wang J."/>
            <person name="Gladyshev V.N."/>
        </authorList>
    </citation>
    <scope>NUCLEOTIDE SEQUENCE [LARGE SCALE GENOMIC DNA]</scope>
</reference>
<dbReference type="EMBL" id="GEBF01007662">
    <property type="protein sequence ID" value="JAN95970.1"/>
    <property type="molecule type" value="Transcribed_RNA"/>
</dbReference>
<keyword evidence="5" id="KW-1185">Reference proteome</keyword>
<protein>
    <submittedName>
        <fullName evidence="3 6">Leucine rich adaptor protein 1</fullName>
    </submittedName>
</protein>
<evidence type="ECO:0000313" key="5">
    <source>
        <dbReference type="Proteomes" id="UP000694906"/>
    </source>
</evidence>
<dbReference type="AlphaFoldDB" id="G5AX51"/>
<sequence>MEGTVETQTLDLRDVEGKVGRKTPEGLLRGLRGDWELGPSGALLLPGAPGTSHGLGDKILALRMELASLRAIDVKILQQLVTLNEGIEAVRWLLEERGTLTSHCSSLTSSQYSLTGGSPGRSRRGSWDSLPDTSSTDRLDSVSIGSFLDTVAPREPDEQGPAGAPCPEMDWAKVIPGEERARTDVDLTATGLESLRALWKPLGEGLQGGPPEPPEDESATLGFEAHWYWGQCQDDVTFL</sequence>
<dbReference type="OrthoDB" id="8911462at2759"/>
<dbReference type="Proteomes" id="UP000006813">
    <property type="component" value="Unassembled WGS sequence"/>
</dbReference>
<reference evidence="6" key="3">
    <citation type="submission" date="2025-04" db="UniProtKB">
        <authorList>
            <consortium name="RefSeq"/>
        </authorList>
    </citation>
    <scope>IDENTIFICATION</scope>
</reference>
<dbReference type="RefSeq" id="XP_004873011.1">
    <property type="nucleotide sequence ID" value="XM_004872954.3"/>
</dbReference>
<dbReference type="GO" id="GO:0001819">
    <property type="term" value="P:positive regulation of cytokine production"/>
    <property type="evidence" value="ECO:0007669"/>
    <property type="project" value="TreeGrafter"/>
</dbReference>
<dbReference type="eggNOG" id="ENOG502QQFH">
    <property type="taxonomic scope" value="Eukaryota"/>
</dbReference>
<feature type="compositionally biased region" description="Low complexity" evidence="1">
    <location>
        <begin position="105"/>
        <end position="116"/>
    </location>
</feature>
<dbReference type="PANTHER" id="PTHR33767">
    <property type="entry name" value="LEUCINE RICH ADAPTOR PROTEIN 1-LIKE"/>
    <property type="match status" value="1"/>
</dbReference>
<organism evidence="2 4">
    <name type="scientific">Heterocephalus glaber</name>
    <name type="common">Naked mole rat</name>
    <dbReference type="NCBI Taxonomy" id="10181"/>
    <lineage>
        <taxon>Eukaryota</taxon>
        <taxon>Metazoa</taxon>
        <taxon>Chordata</taxon>
        <taxon>Craniata</taxon>
        <taxon>Vertebrata</taxon>
        <taxon>Euteleostomi</taxon>
        <taxon>Mammalia</taxon>
        <taxon>Eutheria</taxon>
        <taxon>Euarchontoglires</taxon>
        <taxon>Glires</taxon>
        <taxon>Rodentia</taxon>
        <taxon>Hystricomorpha</taxon>
        <taxon>Bathyergidae</taxon>
        <taxon>Heterocephalus</taxon>
    </lineage>
</organism>
<dbReference type="PANTHER" id="PTHR33767:SF2">
    <property type="entry name" value="LEUCINE RICH ADAPTOR PROTEIN 1"/>
    <property type="match status" value="1"/>
</dbReference>
<dbReference type="InterPro" id="IPR039499">
    <property type="entry name" value="LURA1/LRA25"/>
</dbReference>
<dbReference type="Proteomes" id="UP000694906">
    <property type="component" value="Unplaced"/>
</dbReference>
<gene>
    <name evidence="6" type="primary">Lurap1</name>
    <name evidence="3" type="synonym">LURAP1</name>
    <name evidence="2" type="ORF">GW7_10039</name>
</gene>